<proteinExistence type="inferred from homology"/>
<evidence type="ECO:0000256" key="2">
    <source>
        <dbReference type="ARBA" id="ARBA00022801"/>
    </source>
</evidence>
<gene>
    <name evidence="4" type="ORF">C8A04DRAFT_26298</name>
</gene>
<evidence type="ECO:0000313" key="5">
    <source>
        <dbReference type="Proteomes" id="UP001302676"/>
    </source>
</evidence>
<dbReference type="InterPro" id="IPR006683">
    <property type="entry name" value="Thioestr_dom"/>
</dbReference>
<dbReference type="PANTHER" id="PTHR21660">
    <property type="entry name" value="THIOESTERASE SUPERFAMILY MEMBER-RELATED"/>
    <property type="match status" value="1"/>
</dbReference>
<feature type="domain" description="Thioesterase" evidence="3">
    <location>
        <begin position="81"/>
        <end position="157"/>
    </location>
</feature>
<dbReference type="AlphaFoldDB" id="A0AAN6V7E5"/>
<evidence type="ECO:0000259" key="3">
    <source>
        <dbReference type="Pfam" id="PF03061"/>
    </source>
</evidence>
<evidence type="ECO:0000313" key="4">
    <source>
        <dbReference type="EMBL" id="KAK4145819.1"/>
    </source>
</evidence>
<keyword evidence="5" id="KW-1185">Reference proteome</keyword>
<dbReference type="PANTHER" id="PTHR21660:SF1">
    <property type="entry name" value="ACYL-COENZYME A THIOESTERASE 13"/>
    <property type="match status" value="1"/>
</dbReference>
<dbReference type="GeneID" id="87816495"/>
<dbReference type="CDD" id="cd03443">
    <property type="entry name" value="PaaI_thioesterase"/>
    <property type="match status" value="1"/>
</dbReference>
<dbReference type="RefSeq" id="XP_062639190.1">
    <property type="nucleotide sequence ID" value="XM_062779882.1"/>
</dbReference>
<reference evidence="4" key="2">
    <citation type="submission" date="2023-05" db="EMBL/GenBank/DDBJ databases">
        <authorList>
            <consortium name="Lawrence Berkeley National Laboratory"/>
            <person name="Steindorff A."/>
            <person name="Hensen N."/>
            <person name="Bonometti L."/>
            <person name="Westerberg I."/>
            <person name="Brannstrom I.O."/>
            <person name="Guillou S."/>
            <person name="Cros-Aarteil S."/>
            <person name="Calhoun S."/>
            <person name="Haridas S."/>
            <person name="Kuo A."/>
            <person name="Mondo S."/>
            <person name="Pangilinan J."/>
            <person name="Riley R."/>
            <person name="Labutti K."/>
            <person name="Andreopoulos B."/>
            <person name="Lipzen A."/>
            <person name="Chen C."/>
            <person name="Yanf M."/>
            <person name="Daum C."/>
            <person name="Ng V."/>
            <person name="Clum A."/>
            <person name="Ohm R."/>
            <person name="Martin F."/>
            <person name="Silar P."/>
            <person name="Natvig D."/>
            <person name="Lalanne C."/>
            <person name="Gautier V."/>
            <person name="Ament-Velasquez S.L."/>
            <person name="Kruys A."/>
            <person name="Hutchinson M.I."/>
            <person name="Powell A.J."/>
            <person name="Barry K."/>
            <person name="Miller A.N."/>
            <person name="Grigoriev I.V."/>
            <person name="Debuchy R."/>
            <person name="Gladieux P."/>
            <person name="Thoren M.H."/>
            <person name="Johannesson H."/>
        </authorList>
    </citation>
    <scope>NUCLEOTIDE SEQUENCE</scope>
    <source>
        <strain evidence="4">CBS 141.50</strain>
    </source>
</reference>
<comment type="caution">
    <text evidence="4">The sequence shown here is derived from an EMBL/GenBank/DDBJ whole genome shotgun (WGS) entry which is preliminary data.</text>
</comment>
<dbReference type="Pfam" id="PF03061">
    <property type="entry name" value="4HBT"/>
    <property type="match status" value="1"/>
</dbReference>
<name>A0AAN6V7E5_9PEZI</name>
<keyword evidence="2" id="KW-0378">Hydrolase</keyword>
<sequence length="187" mass="20141">MPSSPPSKPEKHASSFLDLTGEARVRELMDQFALTLNDPDDQEWTKALFPHLKVVSVSPDGPHPSVTFSFVVQPVHCNRLGNLHGGCTASIFDFTTSIVLAIIAHPGYWSYLGVSRTLNTTYLRPAPVGGEVIIRCELVQVGQRLATVRGTMHRRGPGALGTGEENGPLVATCEHGKFNTDPGVAKA</sequence>
<dbReference type="EMBL" id="MU853565">
    <property type="protein sequence ID" value="KAK4145819.1"/>
    <property type="molecule type" value="Genomic_DNA"/>
</dbReference>
<reference evidence="4" key="1">
    <citation type="journal article" date="2023" name="Mol. Phylogenet. Evol.">
        <title>Genome-scale phylogeny and comparative genomics of the fungal order Sordariales.</title>
        <authorList>
            <person name="Hensen N."/>
            <person name="Bonometti L."/>
            <person name="Westerberg I."/>
            <person name="Brannstrom I.O."/>
            <person name="Guillou S."/>
            <person name="Cros-Aarteil S."/>
            <person name="Calhoun S."/>
            <person name="Haridas S."/>
            <person name="Kuo A."/>
            <person name="Mondo S."/>
            <person name="Pangilinan J."/>
            <person name="Riley R."/>
            <person name="LaButti K."/>
            <person name="Andreopoulos B."/>
            <person name="Lipzen A."/>
            <person name="Chen C."/>
            <person name="Yan M."/>
            <person name="Daum C."/>
            <person name="Ng V."/>
            <person name="Clum A."/>
            <person name="Steindorff A."/>
            <person name="Ohm R.A."/>
            <person name="Martin F."/>
            <person name="Silar P."/>
            <person name="Natvig D.O."/>
            <person name="Lalanne C."/>
            <person name="Gautier V."/>
            <person name="Ament-Velasquez S.L."/>
            <person name="Kruys A."/>
            <person name="Hutchinson M.I."/>
            <person name="Powell A.J."/>
            <person name="Barry K."/>
            <person name="Miller A.N."/>
            <person name="Grigoriev I.V."/>
            <person name="Debuchy R."/>
            <person name="Gladieux P."/>
            <person name="Hiltunen Thoren M."/>
            <person name="Johannesson H."/>
        </authorList>
    </citation>
    <scope>NUCLEOTIDE SEQUENCE</scope>
    <source>
        <strain evidence="4">CBS 141.50</strain>
    </source>
</reference>
<dbReference type="Proteomes" id="UP001302676">
    <property type="component" value="Unassembled WGS sequence"/>
</dbReference>
<organism evidence="4 5">
    <name type="scientific">Dichotomopilus funicola</name>
    <dbReference type="NCBI Taxonomy" id="1934379"/>
    <lineage>
        <taxon>Eukaryota</taxon>
        <taxon>Fungi</taxon>
        <taxon>Dikarya</taxon>
        <taxon>Ascomycota</taxon>
        <taxon>Pezizomycotina</taxon>
        <taxon>Sordariomycetes</taxon>
        <taxon>Sordariomycetidae</taxon>
        <taxon>Sordariales</taxon>
        <taxon>Chaetomiaceae</taxon>
        <taxon>Dichotomopilus</taxon>
    </lineage>
</organism>
<dbReference type="InterPro" id="IPR029069">
    <property type="entry name" value="HotDog_dom_sf"/>
</dbReference>
<dbReference type="SUPFAM" id="SSF54637">
    <property type="entry name" value="Thioesterase/thiol ester dehydrase-isomerase"/>
    <property type="match status" value="1"/>
</dbReference>
<dbReference type="InterPro" id="IPR039298">
    <property type="entry name" value="ACOT13"/>
</dbReference>
<evidence type="ECO:0000256" key="1">
    <source>
        <dbReference type="ARBA" id="ARBA00008324"/>
    </source>
</evidence>
<dbReference type="Gene3D" id="3.10.129.10">
    <property type="entry name" value="Hotdog Thioesterase"/>
    <property type="match status" value="1"/>
</dbReference>
<comment type="similarity">
    <text evidence="1">Belongs to the thioesterase PaaI family.</text>
</comment>
<accession>A0AAN6V7E5</accession>
<protein>
    <submittedName>
        <fullName evidence="4">HotDog domain-containing protein</fullName>
    </submittedName>
</protein>
<dbReference type="GO" id="GO:0047617">
    <property type="term" value="F:fatty acyl-CoA hydrolase activity"/>
    <property type="evidence" value="ECO:0007669"/>
    <property type="project" value="InterPro"/>
</dbReference>